<dbReference type="PROSITE" id="PS51384">
    <property type="entry name" value="FAD_FR"/>
    <property type="match status" value="1"/>
</dbReference>
<evidence type="ECO:0000256" key="2">
    <source>
        <dbReference type="ARBA" id="ARBA00022714"/>
    </source>
</evidence>
<dbReference type="InterPro" id="IPR017927">
    <property type="entry name" value="FAD-bd_FR_type"/>
</dbReference>
<dbReference type="InterPro" id="IPR039261">
    <property type="entry name" value="FNR_nucleotide-bd"/>
</dbReference>
<dbReference type="Gene3D" id="2.40.30.10">
    <property type="entry name" value="Translation factors"/>
    <property type="match status" value="1"/>
</dbReference>
<keyword evidence="2" id="KW-0408">Iron</keyword>
<dbReference type="SUPFAM" id="SSF63380">
    <property type="entry name" value="Riboflavin synthase domain-like"/>
    <property type="match status" value="1"/>
</dbReference>
<reference evidence="5 6" key="1">
    <citation type="submission" date="2017-06" db="EMBL/GenBank/DDBJ databases">
        <authorList>
            <person name="Kim H.J."/>
            <person name="Triplett B.A."/>
        </authorList>
    </citation>
    <scope>NUCLEOTIDE SEQUENCE [LARGE SCALE GENOMIC DNA]</scope>
    <source>
        <strain evidence="5 6">DSM 44715</strain>
    </source>
</reference>
<dbReference type="Pfam" id="PF00970">
    <property type="entry name" value="FAD_binding_6"/>
    <property type="match status" value="1"/>
</dbReference>
<dbReference type="InterPro" id="IPR017938">
    <property type="entry name" value="Riboflavin_synthase-like_b-brl"/>
</dbReference>
<evidence type="ECO:0000256" key="3">
    <source>
        <dbReference type="ARBA" id="ARBA00023014"/>
    </source>
</evidence>
<dbReference type="Gene3D" id="3.40.50.80">
    <property type="entry name" value="Nucleotide-binding domain of ferredoxin-NADP reductase (FNR) module"/>
    <property type="match status" value="1"/>
</dbReference>
<dbReference type="Proteomes" id="UP000198318">
    <property type="component" value="Unassembled WGS sequence"/>
</dbReference>
<name>A0A239DVC3_9ACTN</name>
<keyword evidence="2" id="KW-0001">2Fe-2S</keyword>
<proteinExistence type="predicted"/>
<dbReference type="OrthoDB" id="5179582at2"/>
<evidence type="ECO:0000256" key="1">
    <source>
        <dbReference type="ARBA" id="ARBA00001974"/>
    </source>
</evidence>
<keyword evidence="3" id="KW-0411">Iron-sulfur</keyword>
<dbReference type="GO" id="GO:0051537">
    <property type="term" value="F:2 iron, 2 sulfur cluster binding"/>
    <property type="evidence" value="ECO:0007669"/>
    <property type="project" value="UniProtKB-KW"/>
</dbReference>
<dbReference type="PANTHER" id="PTHR47354:SF5">
    <property type="entry name" value="PROTEIN RFBI"/>
    <property type="match status" value="1"/>
</dbReference>
<organism evidence="5 6">
    <name type="scientific">Actinomadura meyerae</name>
    <dbReference type="NCBI Taxonomy" id="240840"/>
    <lineage>
        <taxon>Bacteria</taxon>
        <taxon>Bacillati</taxon>
        <taxon>Actinomycetota</taxon>
        <taxon>Actinomycetes</taxon>
        <taxon>Streptosporangiales</taxon>
        <taxon>Thermomonosporaceae</taxon>
        <taxon>Actinomadura</taxon>
    </lineage>
</organism>
<comment type="cofactor">
    <cofactor evidence="1">
        <name>FAD</name>
        <dbReference type="ChEBI" id="CHEBI:57692"/>
    </cofactor>
</comment>
<dbReference type="EMBL" id="FZOR01000003">
    <property type="protein sequence ID" value="SNS36420.1"/>
    <property type="molecule type" value="Genomic_DNA"/>
</dbReference>
<dbReference type="PANTHER" id="PTHR47354">
    <property type="entry name" value="NADH OXIDOREDUCTASE HCR"/>
    <property type="match status" value="1"/>
</dbReference>
<keyword evidence="2" id="KW-0479">Metal-binding</keyword>
<dbReference type="SUPFAM" id="SSF52343">
    <property type="entry name" value="Ferredoxin reductase-like, C-terminal NADP-linked domain"/>
    <property type="match status" value="1"/>
</dbReference>
<dbReference type="CDD" id="cd06217">
    <property type="entry name" value="FNR_iron_sulfur_binding_3"/>
    <property type="match status" value="1"/>
</dbReference>
<dbReference type="AlphaFoldDB" id="A0A239DVC3"/>
<feature type="domain" description="FAD-binding FR-type" evidence="4">
    <location>
        <begin position="14"/>
        <end position="115"/>
    </location>
</feature>
<protein>
    <submittedName>
        <fullName evidence="5">Ferredoxin-NADP reductase</fullName>
    </submittedName>
</protein>
<evidence type="ECO:0000313" key="5">
    <source>
        <dbReference type="EMBL" id="SNS36420.1"/>
    </source>
</evidence>
<evidence type="ECO:0000313" key="6">
    <source>
        <dbReference type="Proteomes" id="UP000198318"/>
    </source>
</evidence>
<dbReference type="InterPro" id="IPR008333">
    <property type="entry name" value="Cbr1-like_FAD-bd_dom"/>
</dbReference>
<dbReference type="RefSeq" id="WP_089324702.1">
    <property type="nucleotide sequence ID" value="NZ_FZOR01000003.1"/>
</dbReference>
<dbReference type="InterPro" id="IPR050415">
    <property type="entry name" value="MRET"/>
</dbReference>
<gene>
    <name evidence="5" type="ORF">SAMN05443665_100383</name>
</gene>
<dbReference type="PRINTS" id="PR00410">
    <property type="entry name" value="PHEHYDRXLASE"/>
</dbReference>
<dbReference type="GO" id="GO:0016491">
    <property type="term" value="F:oxidoreductase activity"/>
    <property type="evidence" value="ECO:0007669"/>
    <property type="project" value="InterPro"/>
</dbReference>
<evidence type="ECO:0000259" key="4">
    <source>
        <dbReference type="PROSITE" id="PS51384"/>
    </source>
</evidence>
<sequence length="251" mass="27162">MAGAAVPGRLGRRLRWHSAELVERRAETATAATLVFDVPEWPGHLAGQHVDVRLTAEDGYSTERSYSIASASGAGRVELTVQQVADGEVSPYLAEEMAPGDLAELRGPVGGWFVWRTEQTEPVLLVAGGSGLVPLMSMIRTRREAGSRVPFRLLYSVRGPGDRLYAAELARADPGLDVTLLYTRTAPDGQPRRPGRITADDLVQYGWPADFEPACYVCGPTAFVEKAATYLVMLGHAPERVRTERFGPTGG</sequence>
<keyword evidence="6" id="KW-1185">Reference proteome</keyword>
<dbReference type="InterPro" id="IPR001433">
    <property type="entry name" value="OxRdtase_FAD/NAD-bd"/>
</dbReference>
<dbReference type="Pfam" id="PF00175">
    <property type="entry name" value="NAD_binding_1"/>
    <property type="match status" value="1"/>
</dbReference>
<accession>A0A239DVC3</accession>